<evidence type="ECO:0000313" key="2">
    <source>
        <dbReference type="EMBL" id="KAJ1176404.1"/>
    </source>
</evidence>
<evidence type="ECO:0000256" key="1">
    <source>
        <dbReference type="SAM" id="MobiDB-lite"/>
    </source>
</evidence>
<accession>A0AAV7TII6</accession>
<feature type="region of interest" description="Disordered" evidence="1">
    <location>
        <begin position="63"/>
        <end position="120"/>
    </location>
</feature>
<protein>
    <submittedName>
        <fullName evidence="2">Uncharacterized protein</fullName>
    </submittedName>
</protein>
<evidence type="ECO:0000313" key="3">
    <source>
        <dbReference type="Proteomes" id="UP001066276"/>
    </source>
</evidence>
<reference evidence="2" key="1">
    <citation type="journal article" date="2022" name="bioRxiv">
        <title>Sequencing and chromosome-scale assembly of the giantPleurodeles waltlgenome.</title>
        <authorList>
            <person name="Brown T."/>
            <person name="Elewa A."/>
            <person name="Iarovenko S."/>
            <person name="Subramanian E."/>
            <person name="Araus A.J."/>
            <person name="Petzold A."/>
            <person name="Susuki M."/>
            <person name="Suzuki K.-i.T."/>
            <person name="Hayashi T."/>
            <person name="Toyoda A."/>
            <person name="Oliveira C."/>
            <person name="Osipova E."/>
            <person name="Leigh N.D."/>
            <person name="Simon A."/>
            <person name="Yun M.H."/>
        </authorList>
    </citation>
    <scope>NUCLEOTIDE SEQUENCE</scope>
    <source>
        <strain evidence="2">20211129_DDA</strain>
        <tissue evidence="2">Liver</tissue>
    </source>
</reference>
<organism evidence="2 3">
    <name type="scientific">Pleurodeles waltl</name>
    <name type="common">Iberian ribbed newt</name>
    <dbReference type="NCBI Taxonomy" id="8319"/>
    <lineage>
        <taxon>Eukaryota</taxon>
        <taxon>Metazoa</taxon>
        <taxon>Chordata</taxon>
        <taxon>Craniata</taxon>
        <taxon>Vertebrata</taxon>
        <taxon>Euteleostomi</taxon>
        <taxon>Amphibia</taxon>
        <taxon>Batrachia</taxon>
        <taxon>Caudata</taxon>
        <taxon>Salamandroidea</taxon>
        <taxon>Salamandridae</taxon>
        <taxon>Pleurodelinae</taxon>
        <taxon>Pleurodeles</taxon>
    </lineage>
</organism>
<dbReference type="AlphaFoldDB" id="A0AAV7TII6"/>
<keyword evidence="3" id="KW-1185">Reference proteome</keyword>
<gene>
    <name evidence="2" type="ORF">NDU88_001685</name>
</gene>
<comment type="caution">
    <text evidence="2">The sequence shown here is derived from an EMBL/GenBank/DDBJ whole genome shotgun (WGS) entry which is preliminary data.</text>
</comment>
<feature type="region of interest" description="Disordered" evidence="1">
    <location>
        <begin position="1"/>
        <end position="50"/>
    </location>
</feature>
<name>A0AAV7TII6_PLEWA</name>
<sequence>MLSLFGPCAGPIIRDTAQQYPRGISRLGAGDPEDNTPATNEEAHPAKGGIFKPTATLTEELMDSPGIADSKAQKTAKEQSRGDNAGTRKTKEATAQGSFRHPVGRAGGGEVHRQATLWEE</sequence>
<dbReference type="EMBL" id="JANPWB010000006">
    <property type="protein sequence ID" value="KAJ1176404.1"/>
    <property type="molecule type" value="Genomic_DNA"/>
</dbReference>
<dbReference type="Proteomes" id="UP001066276">
    <property type="component" value="Chromosome 3_2"/>
</dbReference>
<feature type="compositionally biased region" description="Basic and acidic residues" evidence="1">
    <location>
        <begin position="71"/>
        <end position="81"/>
    </location>
</feature>
<proteinExistence type="predicted"/>